<evidence type="ECO:0000259" key="2">
    <source>
        <dbReference type="Pfam" id="PF01266"/>
    </source>
</evidence>
<name>A0A8B6DKP2_MYTGA</name>
<dbReference type="PANTHER" id="PTHR43757:SF15">
    <property type="entry name" value="PYRUVATE DEHYDROGENASE PHOSPHATASE REGULATORY SUBUNIT, MITOCHONDRIAL-LIKE"/>
    <property type="match status" value="1"/>
</dbReference>
<feature type="domain" description="GCVT N-terminal" evidence="3">
    <location>
        <begin position="256"/>
        <end position="505"/>
    </location>
</feature>
<dbReference type="SUPFAM" id="SSF101790">
    <property type="entry name" value="Aminomethyltransferase beta-barrel domain"/>
    <property type="match status" value="1"/>
</dbReference>
<dbReference type="InterPro" id="IPR036188">
    <property type="entry name" value="FAD/NAD-bd_sf"/>
</dbReference>
<comment type="similarity">
    <text evidence="1">Belongs to the GcvT family.</text>
</comment>
<dbReference type="InterPro" id="IPR028896">
    <property type="entry name" value="GcvT/YgfZ/DmdA"/>
</dbReference>
<evidence type="ECO:0000313" key="7">
    <source>
        <dbReference type="Proteomes" id="UP000596742"/>
    </source>
</evidence>
<dbReference type="FunFam" id="3.30.70.1400:FF:000003">
    <property type="entry name" value="Pyruvate dehydrogenase phosphatase regulatory subunit"/>
    <property type="match status" value="1"/>
</dbReference>
<dbReference type="GO" id="GO:0005739">
    <property type="term" value="C:mitochondrion"/>
    <property type="evidence" value="ECO:0007669"/>
    <property type="project" value="TreeGrafter"/>
</dbReference>
<dbReference type="EMBL" id="UYJE01003539">
    <property type="protein sequence ID" value="VDI20063.1"/>
    <property type="molecule type" value="Genomic_DNA"/>
</dbReference>
<proteinExistence type="inferred from homology"/>
<dbReference type="InterPro" id="IPR013977">
    <property type="entry name" value="GcvT_C"/>
</dbReference>
<dbReference type="InterPro" id="IPR006076">
    <property type="entry name" value="FAD-dep_OxRdtase"/>
</dbReference>
<dbReference type="SUPFAM" id="SSF54373">
    <property type="entry name" value="FAD-linked reductases, C-terminal domain"/>
    <property type="match status" value="1"/>
</dbReference>
<evidence type="ECO:0000256" key="1">
    <source>
        <dbReference type="ARBA" id="ARBA00008609"/>
    </source>
</evidence>
<reference evidence="6" key="1">
    <citation type="submission" date="2018-11" db="EMBL/GenBank/DDBJ databases">
        <authorList>
            <person name="Alioto T."/>
            <person name="Alioto T."/>
        </authorList>
    </citation>
    <scope>NUCLEOTIDE SEQUENCE</scope>
</reference>
<dbReference type="Gene3D" id="3.30.1360.120">
    <property type="entry name" value="Probable tRNA modification gtpase trme, domain 1"/>
    <property type="match status" value="1"/>
</dbReference>
<accession>A0A8B6DKP2</accession>
<keyword evidence="6" id="KW-0670">Pyruvate</keyword>
<feature type="domain" description="FAD dependent oxidoreductase central" evidence="5">
    <location>
        <begin position="200"/>
        <end position="254"/>
    </location>
</feature>
<feature type="domain" description="FAD dependent oxidoreductase" evidence="2">
    <location>
        <begin position="2"/>
        <end position="197"/>
    </location>
</feature>
<dbReference type="Proteomes" id="UP000596742">
    <property type="component" value="Unassembled WGS sequence"/>
</dbReference>
<dbReference type="InterPro" id="IPR027266">
    <property type="entry name" value="TrmE/GcvT-like"/>
</dbReference>
<dbReference type="PANTHER" id="PTHR43757">
    <property type="entry name" value="AMINOMETHYLTRANSFERASE"/>
    <property type="match status" value="1"/>
</dbReference>
<dbReference type="SUPFAM" id="SSF103025">
    <property type="entry name" value="Folate-binding domain"/>
    <property type="match status" value="1"/>
</dbReference>
<organism evidence="6 7">
    <name type="scientific">Mytilus galloprovincialis</name>
    <name type="common">Mediterranean mussel</name>
    <dbReference type="NCBI Taxonomy" id="29158"/>
    <lineage>
        <taxon>Eukaryota</taxon>
        <taxon>Metazoa</taxon>
        <taxon>Spiralia</taxon>
        <taxon>Lophotrochozoa</taxon>
        <taxon>Mollusca</taxon>
        <taxon>Bivalvia</taxon>
        <taxon>Autobranchia</taxon>
        <taxon>Pteriomorphia</taxon>
        <taxon>Mytilida</taxon>
        <taxon>Mytiloidea</taxon>
        <taxon>Mytilidae</taxon>
        <taxon>Mytilinae</taxon>
        <taxon>Mytilus</taxon>
    </lineage>
</organism>
<feature type="domain" description="Aminomethyltransferase C-terminal" evidence="4">
    <location>
        <begin position="525"/>
        <end position="614"/>
    </location>
</feature>
<evidence type="ECO:0000259" key="4">
    <source>
        <dbReference type="Pfam" id="PF08669"/>
    </source>
</evidence>
<comment type="caution">
    <text evidence="6">The sequence shown here is derived from an EMBL/GenBank/DDBJ whole genome shotgun (WGS) entry which is preliminary data.</text>
</comment>
<evidence type="ECO:0000313" key="6">
    <source>
        <dbReference type="EMBL" id="VDI20063.1"/>
    </source>
</evidence>
<sequence length="637" mass="71813">MFEGVQVEKILTHNGHVHAVQTSLGTINCEYFVNCGGLWSRQIGKKSQPRVQVPLHATEHFYIVTKEVPGVDSTLPVIRDYDGLIYYREWSGGVMAGGFEPVAKPVFHTNIPDKFEFQLLPEDWDHFQILLDAILNRMPAVETAEVRQFVNGPESFTPDGSWILGESAEIGKYFVAAGMSSTGVVASGGVGKHIAEWIIDGEPSINLEAHDILRFVSFHNNRRFLRERVKESLGMYRMKYPGQQWKTGRNFRTSPLYTRLKAEGACFGETNAYERPMYFNDTADTKGKSRIRMDLSQGSEALDLLQYLSSNDINQPIGTVIHTGMQNNRGGYENDCSIVPLTDNRFFMIAPTSQQTRSFSWLRKHCPLDGSVMISDLTSAFSGLNVVGPHAQQLLADVTDTSMTLNDFKPMTCQVIDVGYAGGIIAMRLTHAGEDGFVLYVPSEYSLHVYDTLMKAGKDYGIRNAGYYAMRKLRIEKFFAFWGQDLSTDDTPFECGRDFRVKLNKGDFIGRDALVKQKENGISQKFVQFLLKDFDTDNDVWPWGGEPIYRNGKFAGTVTSSAYGPTLEKMICLGFVRDYDENDNRIIHKNINQFIMDKDANYEVVVGGQRFQAEARLYTTKEAYTSSDPVFIPVPKK</sequence>
<dbReference type="InterPro" id="IPR006222">
    <property type="entry name" value="GCVT_N"/>
</dbReference>
<dbReference type="Pfam" id="PF01266">
    <property type="entry name" value="DAO"/>
    <property type="match status" value="1"/>
</dbReference>
<dbReference type="OrthoDB" id="498204at2759"/>
<evidence type="ECO:0000259" key="3">
    <source>
        <dbReference type="Pfam" id="PF01571"/>
    </source>
</evidence>
<protein>
    <submittedName>
        <fullName evidence="6">Pyruvate dehydrogenase phosphatase regulatory subunit</fullName>
    </submittedName>
</protein>
<dbReference type="Pfam" id="PF01571">
    <property type="entry name" value="GCV_T"/>
    <property type="match status" value="1"/>
</dbReference>
<dbReference type="Gene3D" id="3.50.50.60">
    <property type="entry name" value="FAD/NAD(P)-binding domain"/>
    <property type="match status" value="1"/>
</dbReference>
<dbReference type="InterPro" id="IPR029043">
    <property type="entry name" value="GcvT/YgfZ_C"/>
</dbReference>
<dbReference type="InterPro" id="IPR032503">
    <property type="entry name" value="FAO_M"/>
</dbReference>
<dbReference type="Gene3D" id="3.30.9.10">
    <property type="entry name" value="D-Amino Acid Oxidase, subunit A, domain 2"/>
    <property type="match status" value="1"/>
</dbReference>
<keyword evidence="7" id="KW-1185">Reference proteome</keyword>
<dbReference type="SUPFAM" id="SSF51905">
    <property type="entry name" value="FAD/NAD(P)-binding domain"/>
    <property type="match status" value="1"/>
</dbReference>
<dbReference type="Pfam" id="PF08669">
    <property type="entry name" value="GCV_T_C"/>
    <property type="match status" value="1"/>
</dbReference>
<dbReference type="AlphaFoldDB" id="A0A8B6DKP2"/>
<evidence type="ECO:0000259" key="5">
    <source>
        <dbReference type="Pfam" id="PF16350"/>
    </source>
</evidence>
<gene>
    <name evidence="6" type="ORF">MGAL_10B084078</name>
</gene>
<dbReference type="Pfam" id="PF16350">
    <property type="entry name" value="FAO_M"/>
    <property type="match status" value="1"/>
</dbReference>